<dbReference type="InterPro" id="IPR029045">
    <property type="entry name" value="ClpP/crotonase-like_dom_sf"/>
</dbReference>
<evidence type="ECO:0000256" key="1">
    <source>
        <dbReference type="ARBA" id="ARBA00002994"/>
    </source>
</evidence>
<evidence type="ECO:0000313" key="8">
    <source>
        <dbReference type="EMBL" id="TWH16239.1"/>
    </source>
</evidence>
<comment type="function">
    <text evidence="1">Could possibly oxidize fatty acids using specific components.</text>
</comment>
<comment type="caution">
    <text evidence="8">The sequence shown here is derived from an EMBL/GenBank/DDBJ whole genome shotgun (WGS) entry which is preliminary data.</text>
</comment>
<name>A0A562E2S1_RHORH</name>
<dbReference type="RefSeq" id="WP_085470570.1">
    <property type="nucleotide sequence ID" value="NZ_VLJT01000025.1"/>
</dbReference>
<comment type="catalytic activity">
    <reaction evidence="6">
        <text>a 4-saturated-(3S)-3-hydroxyacyl-CoA = a (3E)-enoyl-CoA + H2O</text>
        <dbReference type="Rhea" id="RHEA:20724"/>
        <dbReference type="ChEBI" id="CHEBI:15377"/>
        <dbReference type="ChEBI" id="CHEBI:58521"/>
        <dbReference type="ChEBI" id="CHEBI:137480"/>
        <dbReference type="EC" id="4.2.1.17"/>
    </reaction>
</comment>
<dbReference type="PANTHER" id="PTHR11941">
    <property type="entry name" value="ENOYL-COA HYDRATASE-RELATED"/>
    <property type="match status" value="1"/>
</dbReference>
<evidence type="ECO:0000256" key="6">
    <source>
        <dbReference type="ARBA" id="ARBA00023717"/>
    </source>
</evidence>
<dbReference type="Proteomes" id="UP000317573">
    <property type="component" value="Unassembled WGS sequence"/>
</dbReference>
<dbReference type="EMBL" id="VLJT01000025">
    <property type="protein sequence ID" value="TWH16239.1"/>
    <property type="molecule type" value="Genomic_DNA"/>
</dbReference>
<organism evidence="8 9">
    <name type="scientific">Rhodococcus rhodochrous J45</name>
    <dbReference type="NCBI Taxonomy" id="935266"/>
    <lineage>
        <taxon>Bacteria</taxon>
        <taxon>Bacillati</taxon>
        <taxon>Actinomycetota</taxon>
        <taxon>Actinomycetes</taxon>
        <taxon>Mycobacteriales</taxon>
        <taxon>Nocardiaceae</taxon>
        <taxon>Rhodococcus</taxon>
    </lineage>
</organism>
<dbReference type="Pfam" id="PF00378">
    <property type="entry name" value="ECH_1"/>
    <property type="match status" value="1"/>
</dbReference>
<sequence>MTQIDTRENMSVLSNYEPPRLETLTLDVLEGKIAVLTINRPDRMNSMVVKMFEEFNTAAYALRDTDARALILRGAGERAFCAGFDLDEISVITEMGVREFLKFQETATGGLAALRQLPFPVIAAIHGAASGGGMSLALAADIRLVAPTAKFNAAFVKVGLSVGELGTSWQLTRLVGPGRAAEIAYTARFVGAEEAVRIGLANRVVPSEDLFDEAVALAETIATNSPGGIRMSKRALQRNQEVTSYAAALELENRGQALLTRCADMPEALAAFKEKRAPRFTGA</sequence>
<evidence type="ECO:0000256" key="7">
    <source>
        <dbReference type="RuleBase" id="RU003707"/>
    </source>
</evidence>
<dbReference type="InterPro" id="IPR001753">
    <property type="entry name" value="Enoyl-CoA_hydra/iso"/>
</dbReference>
<gene>
    <name evidence="8" type="ORF">L618_002700000180</name>
</gene>
<keyword evidence="4" id="KW-0456">Lyase</keyword>
<proteinExistence type="inferred from homology"/>
<keyword evidence="3" id="KW-0443">Lipid metabolism</keyword>
<evidence type="ECO:0000256" key="4">
    <source>
        <dbReference type="ARBA" id="ARBA00023239"/>
    </source>
</evidence>
<dbReference type="Gene3D" id="3.90.226.10">
    <property type="entry name" value="2-enoyl-CoA Hydratase, Chain A, domain 1"/>
    <property type="match status" value="1"/>
</dbReference>
<dbReference type="Gene3D" id="1.10.12.10">
    <property type="entry name" value="Lyase 2-enoyl-coa Hydratase, Chain A, domain 2"/>
    <property type="match status" value="1"/>
</dbReference>
<protein>
    <submittedName>
        <fullName evidence="8">Enoyl-CoA hydratase/carnithine racemase</fullName>
    </submittedName>
</protein>
<dbReference type="GO" id="GO:0006635">
    <property type="term" value="P:fatty acid beta-oxidation"/>
    <property type="evidence" value="ECO:0007669"/>
    <property type="project" value="TreeGrafter"/>
</dbReference>
<comment type="similarity">
    <text evidence="2 7">Belongs to the enoyl-CoA hydratase/isomerase family.</text>
</comment>
<dbReference type="GO" id="GO:0004300">
    <property type="term" value="F:enoyl-CoA hydratase activity"/>
    <property type="evidence" value="ECO:0007669"/>
    <property type="project" value="UniProtKB-EC"/>
</dbReference>
<accession>A0A562E2S1</accession>
<evidence type="ECO:0000313" key="9">
    <source>
        <dbReference type="Proteomes" id="UP000317573"/>
    </source>
</evidence>
<dbReference type="CDD" id="cd06558">
    <property type="entry name" value="crotonase-like"/>
    <property type="match status" value="1"/>
</dbReference>
<dbReference type="SUPFAM" id="SSF52096">
    <property type="entry name" value="ClpP/crotonase"/>
    <property type="match status" value="1"/>
</dbReference>
<dbReference type="PANTHER" id="PTHR11941:SF130">
    <property type="entry name" value="ENOYL-COA HYDRATASE ECHA12-RELATED"/>
    <property type="match status" value="1"/>
</dbReference>
<evidence type="ECO:0000256" key="2">
    <source>
        <dbReference type="ARBA" id="ARBA00005254"/>
    </source>
</evidence>
<evidence type="ECO:0000256" key="5">
    <source>
        <dbReference type="ARBA" id="ARBA00023709"/>
    </source>
</evidence>
<dbReference type="PROSITE" id="PS00166">
    <property type="entry name" value="ENOYL_COA_HYDRATASE"/>
    <property type="match status" value="1"/>
</dbReference>
<comment type="catalytic activity">
    <reaction evidence="5">
        <text>a (3S)-3-hydroxyacyl-CoA = a (2E)-enoyl-CoA + H2O</text>
        <dbReference type="Rhea" id="RHEA:16105"/>
        <dbReference type="ChEBI" id="CHEBI:15377"/>
        <dbReference type="ChEBI" id="CHEBI:57318"/>
        <dbReference type="ChEBI" id="CHEBI:58856"/>
        <dbReference type="EC" id="4.2.1.17"/>
    </reaction>
</comment>
<dbReference type="InterPro" id="IPR014748">
    <property type="entry name" value="Enoyl-CoA_hydra_C"/>
</dbReference>
<keyword evidence="3" id="KW-0276">Fatty acid metabolism</keyword>
<reference evidence="8 9" key="1">
    <citation type="submission" date="2019-07" db="EMBL/GenBank/DDBJ databases">
        <title>Genome sequencing of lignin-degrading bacterial isolates.</title>
        <authorList>
            <person name="Gladden J."/>
        </authorList>
    </citation>
    <scope>NUCLEOTIDE SEQUENCE [LARGE SCALE GENOMIC DNA]</scope>
    <source>
        <strain evidence="8 9">J45</strain>
    </source>
</reference>
<dbReference type="InterPro" id="IPR018376">
    <property type="entry name" value="Enoyl-CoA_hyd/isom_CS"/>
</dbReference>
<dbReference type="AlphaFoldDB" id="A0A562E2S1"/>
<evidence type="ECO:0000256" key="3">
    <source>
        <dbReference type="ARBA" id="ARBA00022832"/>
    </source>
</evidence>